<evidence type="ECO:0000313" key="1">
    <source>
        <dbReference type="EMBL" id="GAF93720.1"/>
    </source>
</evidence>
<dbReference type="EMBL" id="BARS01019694">
    <property type="protein sequence ID" value="GAF93720.1"/>
    <property type="molecule type" value="Genomic_DNA"/>
</dbReference>
<comment type="caution">
    <text evidence="1">The sequence shown here is derived from an EMBL/GenBank/DDBJ whole genome shotgun (WGS) entry which is preliminary data.</text>
</comment>
<dbReference type="AlphaFoldDB" id="X0UZ68"/>
<sequence length="79" mass="9008">SIVVYGPGLFVPAILLLAPGRRIGYKFDHDVLLKIEYSNGEQKLIEFYPIPDYIGRNNWNGTNEQKNMIVSYIPPKISL</sequence>
<organism evidence="1">
    <name type="scientific">marine sediment metagenome</name>
    <dbReference type="NCBI Taxonomy" id="412755"/>
    <lineage>
        <taxon>unclassified sequences</taxon>
        <taxon>metagenomes</taxon>
        <taxon>ecological metagenomes</taxon>
    </lineage>
</organism>
<proteinExistence type="predicted"/>
<reference evidence="1" key="1">
    <citation type="journal article" date="2014" name="Front. Microbiol.">
        <title>High frequency of phylogenetically diverse reductive dehalogenase-homologous genes in deep subseafloor sedimentary metagenomes.</title>
        <authorList>
            <person name="Kawai M."/>
            <person name="Futagami T."/>
            <person name="Toyoda A."/>
            <person name="Takaki Y."/>
            <person name="Nishi S."/>
            <person name="Hori S."/>
            <person name="Arai W."/>
            <person name="Tsubouchi T."/>
            <person name="Morono Y."/>
            <person name="Uchiyama I."/>
            <person name="Ito T."/>
            <person name="Fujiyama A."/>
            <person name="Inagaki F."/>
            <person name="Takami H."/>
        </authorList>
    </citation>
    <scope>NUCLEOTIDE SEQUENCE</scope>
    <source>
        <strain evidence="1">Expedition CK06-06</strain>
    </source>
</reference>
<protein>
    <submittedName>
        <fullName evidence="1">Uncharacterized protein</fullName>
    </submittedName>
</protein>
<name>X0UZ68_9ZZZZ</name>
<feature type="non-terminal residue" evidence="1">
    <location>
        <position position="1"/>
    </location>
</feature>
<accession>X0UZ68</accession>
<gene>
    <name evidence="1" type="ORF">S01H1_31870</name>
</gene>